<dbReference type="RefSeq" id="XP_019091168.1">
    <property type="nucleotide sequence ID" value="XM_019235623.1"/>
</dbReference>
<feature type="region of interest" description="Disordered" evidence="1">
    <location>
        <begin position="38"/>
        <end position="65"/>
    </location>
</feature>
<feature type="region of interest" description="Disordered" evidence="1">
    <location>
        <begin position="136"/>
        <end position="156"/>
    </location>
</feature>
<accession>A0ABM1QWN0</accession>
<proteinExistence type="predicted"/>
<name>A0ABM1QWN0_CAMSA</name>
<sequence length="230" mass="26055">MDALEGKFKAFVEKRMGVLDEKLSDRIKMVEVDLKGMKETKPTNVPIDSTSNNNEEDEAHSHQPSWMVEMKETSKDEFPVPRVVKKVYTVSNKKKKSETEISADLPLCEQTYVTQDHQKNLVGDVLKKLGRKNVRPAAVKVEKENGKRPAADGDELEDITDKVVALDTKMASSSEDTWDDPQQQLVSKRLDATFTRLGEHLKNLDGDTTQVKRVPQLEYRGAVVLKMEKK</sequence>
<evidence type="ECO:0000313" key="2">
    <source>
        <dbReference type="Proteomes" id="UP000694864"/>
    </source>
</evidence>
<dbReference type="GeneID" id="109128746"/>
<organism evidence="2 3">
    <name type="scientific">Camelina sativa</name>
    <name type="common">False flax</name>
    <name type="synonym">Myagrum sativum</name>
    <dbReference type="NCBI Taxonomy" id="90675"/>
    <lineage>
        <taxon>Eukaryota</taxon>
        <taxon>Viridiplantae</taxon>
        <taxon>Streptophyta</taxon>
        <taxon>Embryophyta</taxon>
        <taxon>Tracheophyta</taxon>
        <taxon>Spermatophyta</taxon>
        <taxon>Magnoliopsida</taxon>
        <taxon>eudicotyledons</taxon>
        <taxon>Gunneridae</taxon>
        <taxon>Pentapetalae</taxon>
        <taxon>rosids</taxon>
        <taxon>malvids</taxon>
        <taxon>Brassicales</taxon>
        <taxon>Brassicaceae</taxon>
        <taxon>Camelineae</taxon>
        <taxon>Camelina</taxon>
    </lineage>
</organism>
<reference evidence="2" key="1">
    <citation type="journal article" date="2014" name="Nat. Commun.">
        <title>The emerging biofuel crop Camelina sativa retains a highly undifferentiated hexaploid genome structure.</title>
        <authorList>
            <person name="Kagale S."/>
            <person name="Koh C."/>
            <person name="Nixon J."/>
            <person name="Bollina V."/>
            <person name="Clarke W.E."/>
            <person name="Tuteja R."/>
            <person name="Spillane C."/>
            <person name="Robinson S.J."/>
            <person name="Links M.G."/>
            <person name="Clarke C."/>
            <person name="Higgins E.E."/>
            <person name="Huebert T."/>
            <person name="Sharpe A.G."/>
            <person name="Parkin I.A."/>
        </authorList>
    </citation>
    <scope>NUCLEOTIDE SEQUENCE [LARGE SCALE GENOMIC DNA]</scope>
    <source>
        <strain evidence="2">cv. DH55</strain>
    </source>
</reference>
<protein>
    <submittedName>
        <fullName evidence="3">Uncharacterized protein LOC109128746</fullName>
    </submittedName>
</protein>
<feature type="compositionally biased region" description="Polar residues" evidence="1">
    <location>
        <begin position="42"/>
        <end position="53"/>
    </location>
</feature>
<reference evidence="3" key="2">
    <citation type="submission" date="2025-08" db="UniProtKB">
        <authorList>
            <consortium name="RefSeq"/>
        </authorList>
    </citation>
    <scope>IDENTIFICATION</scope>
    <source>
        <tissue evidence="3">Leaf</tissue>
    </source>
</reference>
<evidence type="ECO:0000313" key="3">
    <source>
        <dbReference type="RefSeq" id="XP_019091168.1"/>
    </source>
</evidence>
<dbReference type="Proteomes" id="UP000694864">
    <property type="component" value="Chromosome 14"/>
</dbReference>
<feature type="compositionally biased region" description="Basic and acidic residues" evidence="1">
    <location>
        <begin position="140"/>
        <end position="151"/>
    </location>
</feature>
<gene>
    <name evidence="3" type="primary">LOC109128746</name>
</gene>
<evidence type="ECO:0000256" key="1">
    <source>
        <dbReference type="SAM" id="MobiDB-lite"/>
    </source>
</evidence>
<keyword evidence="2" id="KW-1185">Reference proteome</keyword>